<keyword evidence="5" id="KW-0997">Cell inner membrane</keyword>
<sequence length="285" mass="30215">MRGGRDGFVLVSALAVLAVLAAVVVGACVLVRSSVAEARLARDRLTEDALIHAGLELAAYQLVALRRPPSELAGQRLRLDAGVVTLSAVAEAGKVDLNGADPKLLAGLWRTLGLTAMTAETFADRVVDWRDPDGKRGRAGAERRDYEAAGLPGPADDAFATVDDVRNVLGVGVAEARALKPFLTVANPRGRVSALEAPPEVLRATPGLSRPVLDQILGLRRRGAASMQAVQQLLGGGSAAPLGAFYGPAFRVEIAIEDARRRPARAFEILRGEGPRLFRVLREER</sequence>
<reference evidence="12 13" key="2">
    <citation type="submission" date="2021-01" db="EMBL/GenBank/DDBJ databases">
        <title>Genomic Encyclopedia of Type Strains, Phase IV (KMG-IV): sequencing the most valuable type-strain genomes for metagenomic binning, comparative biology and taxonomic classification.</title>
        <authorList>
            <person name="Goeker M."/>
        </authorList>
    </citation>
    <scope>NUCLEOTIDE SEQUENCE [LARGE SCALE GENOMIC DNA]</scope>
    <source>
        <strain evidence="12 13">DSM 6130</strain>
    </source>
</reference>
<dbReference type="Proteomes" id="UP001143400">
    <property type="component" value="Unassembled WGS sequence"/>
</dbReference>
<dbReference type="Gene3D" id="1.10.40.60">
    <property type="entry name" value="EpsJ-like"/>
    <property type="match status" value="1"/>
</dbReference>
<comment type="caution">
    <text evidence="11">The sequence shown here is derived from an EMBL/GenBank/DDBJ whole genome shotgun (WGS) entry which is preliminary data.</text>
</comment>
<evidence type="ECO:0000256" key="8">
    <source>
        <dbReference type="ARBA" id="ARBA00022989"/>
    </source>
</evidence>
<evidence type="ECO:0000313" key="12">
    <source>
        <dbReference type="EMBL" id="MBM7850934.1"/>
    </source>
</evidence>
<keyword evidence="6" id="KW-0812">Transmembrane</keyword>
<feature type="domain" description="T2SS protein K first SAM-like" evidence="10">
    <location>
        <begin position="101"/>
        <end position="186"/>
    </location>
</feature>
<evidence type="ECO:0000256" key="3">
    <source>
        <dbReference type="ARBA" id="ARBA00022448"/>
    </source>
</evidence>
<dbReference type="GO" id="GO:0005886">
    <property type="term" value="C:plasma membrane"/>
    <property type="evidence" value="ECO:0007669"/>
    <property type="project" value="UniProtKB-SubCell"/>
</dbReference>
<reference evidence="11" key="3">
    <citation type="submission" date="2023-01" db="EMBL/GenBank/DDBJ databases">
        <authorList>
            <person name="Sun Q."/>
            <person name="Evtushenko L."/>
        </authorList>
    </citation>
    <scope>NUCLEOTIDE SEQUENCE</scope>
    <source>
        <strain evidence="11">VKM B-1606</strain>
    </source>
</reference>
<dbReference type="Proteomes" id="UP000758856">
    <property type="component" value="Unassembled WGS sequence"/>
</dbReference>
<comment type="similarity">
    <text evidence="2">Belongs to the GSP K family.</text>
</comment>
<evidence type="ECO:0000259" key="10">
    <source>
        <dbReference type="Pfam" id="PF21687"/>
    </source>
</evidence>
<keyword evidence="7" id="KW-0653">Protein transport</keyword>
<reference evidence="11" key="1">
    <citation type="journal article" date="2014" name="Int. J. Syst. Evol. Microbiol.">
        <title>Complete genome sequence of Corynebacterium casei LMG S-19264T (=DSM 44701T), isolated from a smear-ripened cheese.</title>
        <authorList>
            <consortium name="US DOE Joint Genome Institute (JGI-PGF)"/>
            <person name="Walter F."/>
            <person name="Albersmeier A."/>
            <person name="Kalinowski J."/>
            <person name="Ruckert C."/>
        </authorList>
    </citation>
    <scope>NUCLEOTIDE SEQUENCE</scope>
    <source>
        <strain evidence="11">VKM B-1606</strain>
    </source>
</reference>
<protein>
    <submittedName>
        <fullName evidence="12">General secretion pathway protein K</fullName>
    </submittedName>
</protein>
<evidence type="ECO:0000256" key="5">
    <source>
        <dbReference type="ARBA" id="ARBA00022519"/>
    </source>
</evidence>
<evidence type="ECO:0000313" key="13">
    <source>
        <dbReference type="Proteomes" id="UP000758856"/>
    </source>
</evidence>
<dbReference type="AlphaFoldDB" id="A0A9W6IQU2"/>
<evidence type="ECO:0000256" key="1">
    <source>
        <dbReference type="ARBA" id="ARBA00004533"/>
    </source>
</evidence>
<keyword evidence="4" id="KW-1003">Cell membrane</keyword>
<evidence type="ECO:0000313" key="11">
    <source>
        <dbReference type="EMBL" id="GLK53992.1"/>
    </source>
</evidence>
<name>A0A9W6IQU2_9HYPH</name>
<proteinExistence type="inferred from homology"/>
<keyword evidence="3" id="KW-0813">Transport</keyword>
<dbReference type="InterPro" id="IPR038072">
    <property type="entry name" value="GspK_central_sf"/>
</dbReference>
<dbReference type="RefSeq" id="WP_204949369.1">
    <property type="nucleotide sequence ID" value="NZ_BSFF01000001.1"/>
</dbReference>
<dbReference type="PANTHER" id="PTHR38831">
    <property type="entry name" value="TYPE II SECRETION SYSTEM PROTEIN K"/>
    <property type="match status" value="1"/>
</dbReference>
<evidence type="ECO:0000256" key="2">
    <source>
        <dbReference type="ARBA" id="ARBA00007246"/>
    </source>
</evidence>
<comment type="subcellular location">
    <subcellularLocation>
        <location evidence="1">Cell inner membrane</location>
    </subcellularLocation>
</comment>
<dbReference type="InterPro" id="IPR005628">
    <property type="entry name" value="GspK"/>
</dbReference>
<dbReference type="GO" id="GO:0009306">
    <property type="term" value="P:protein secretion"/>
    <property type="evidence" value="ECO:0007669"/>
    <property type="project" value="InterPro"/>
</dbReference>
<evidence type="ECO:0000256" key="7">
    <source>
        <dbReference type="ARBA" id="ARBA00022927"/>
    </source>
</evidence>
<evidence type="ECO:0000256" key="4">
    <source>
        <dbReference type="ARBA" id="ARBA00022475"/>
    </source>
</evidence>
<evidence type="ECO:0000256" key="9">
    <source>
        <dbReference type="ARBA" id="ARBA00023136"/>
    </source>
</evidence>
<gene>
    <name evidence="11" type="ORF">GCM10008170_00110</name>
    <name evidence="12" type="ORF">JOD31_001159</name>
</gene>
<dbReference type="InterPro" id="IPR049031">
    <property type="entry name" value="T2SSK_SAM-like_1st"/>
</dbReference>
<dbReference type="Pfam" id="PF21687">
    <property type="entry name" value="T2SSK_1st"/>
    <property type="match status" value="1"/>
</dbReference>
<organism evidence="11 14">
    <name type="scientific">Methylopila capsulata</name>
    <dbReference type="NCBI Taxonomy" id="61654"/>
    <lineage>
        <taxon>Bacteria</taxon>
        <taxon>Pseudomonadati</taxon>
        <taxon>Pseudomonadota</taxon>
        <taxon>Alphaproteobacteria</taxon>
        <taxon>Hyphomicrobiales</taxon>
        <taxon>Methylopilaceae</taxon>
        <taxon>Methylopila</taxon>
    </lineage>
</organism>
<dbReference type="EMBL" id="JAFBCY010000002">
    <property type="protein sequence ID" value="MBM7850934.1"/>
    <property type="molecule type" value="Genomic_DNA"/>
</dbReference>
<keyword evidence="13" id="KW-1185">Reference proteome</keyword>
<keyword evidence="8" id="KW-1133">Transmembrane helix</keyword>
<dbReference type="EMBL" id="BSFF01000001">
    <property type="protein sequence ID" value="GLK53992.1"/>
    <property type="molecule type" value="Genomic_DNA"/>
</dbReference>
<evidence type="ECO:0000313" key="14">
    <source>
        <dbReference type="Proteomes" id="UP001143400"/>
    </source>
</evidence>
<dbReference type="PROSITE" id="PS51257">
    <property type="entry name" value="PROKAR_LIPOPROTEIN"/>
    <property type="match status" value="1"/>
</dbReference>
<dbReference type="SUPFAM" id="SSF158544">
    <property type="entry name" value="GspK insert domain-like"/>
    <property type="match status" value="1"/>
</dbReference>
<keyword evidence="9" id="KW-0472">Membrane</keyword>
<evidence type="ECO:0000256" key="6">
    <source>
        <dbReference type="ARBA" id="ARBA00022692"/>
    </source>
</evidence>
<dbReference type="PANTHER" id="PTHR38831:SF2">
    <property type="entry name" value="TYPE II SECRETION SYSTEM PROTEIN K"/>
    <property type="match status" value="1"/>
</dbReference>
<accession>A0A9W6IQU2</accession>